<dbReference type="InterPro" id="IPR022343">
    <property type="entry name" value="GCR1-cAMP_receptor"/>
</dbReference>
<evidence type="ECO:0000256" key="4">
    <source>
        <dbReference type="ARBA" id="ARBA00023136"/>
    </source>
</evidence>
<evidence type="ECO:0000256" key="5">
    <source>
        <dbReference type="SAM" id="Phobius"/>
    </source>
</evidence>
<feature type="transmembrane region" description="Helical" evidence="5">
    <location>
        <begin position="12"/>
        <end position="34"/>
    </location>
</feature>
<dbReference type="GO" id="GO:0005886">
    <property type="term" value="C:plasma membrane"/>
    <property type="evidence" value="ECO:0007669"/>
    <property type="project" value="TreeGrafter"/>
</dbReference>
<evidence type="ECO:0000256" key="2">
    <source>
        <dbReference type="ARBA" id="ARBA00022692"/>
    </source>
</evidence>
<evidence type="ECO:0000259" key="6">
    <source>
        <dbReference type="PROSITE" id="PS50261"/>
    </source>
</evidence>
<dbReference type="STRING" id="1754191.A0A1Y1VL82"/>
<reference evidence="7 8" key="1">
    <citation type="submission" date="2016-08" db="EMBL/GenBank/DDBJ databases">
        <title>Genomes of anaerobic fungi encode conserved fungal cellulosomes for biomass hydrolysis.</title>
        <authorList>
            <consortium name="DOE Joint Genome Institute"/>
            <person name="Haitjema C.H."/>
            <person name="Gilmore S.P."/>
            <person name="Henske J.K."/>
            <person name="Solomon K.V."/>
            <person name="De Groot R."/>
            <person name="Kuo A."/>
            <person name="Mondo S.J."/>
            <person name="Salamov A.A."/>
            <person name="Labutti K."/>
            <person name="Zhao Z."/>
            <person name="Chiniquy J."/>
            <person name="Barry K."/>
            <person name="Brewer H.M."/>
            <person name="Purvine S.O."/>
            <person name="Wright A.T."/>
            <person name="Boxma B."/>
            <person name="Van Alen T."/>
            <person name="Hackstein J.H."/>
            <person name="Baker S.E."/>
            <person name="Grigoriev I.V."/>
            <person name="O'Malley M.A."/>
        </authorList>
    </citation>
    <scope>NUCLEOTIDE SEQUENCE [LARGE SCALE GENOMIC DNA]</scope>
    <source>
        <strain evidence="8">finn</strain>
    </source>
</reference>
<feature type="transmembrane region" description="Helical" evidence="5">
    <location>
        <begin position="46"/>
        <end position="66"/>
    </location>
</feature>
<dbReference type="Gene3D" id="1.20.1070.10">
    <property type="entry name" value="Rhodopsin 7-helix transmembrane proteins"/>
    <property type="match status" value="1"/>
</dbReference>
<dbReference type="PANTHER" id="PTHR23112:SF0">
    <property type="entry name" value="TRANSMEMBRANE PROTEIN 116"/>
    <property type="match status" value="1"/>
</dbReference>
<evidence type="ECO:0000256" key="3">
    <source>
        <dbReference type="ARBA" id="ARBA00022989"/>
    </source>
</evidence>
<feature type="domain" description="G-protein coupled receptors family 2 profile 2" evidence="6">
    <location>
        <begin position="11"/>
        <end position="274"/>
    </location>
</feature>
<evidence type="ECO:0000256" key="1">
    <source>
        <dbReference type="ARBA" id="ARBA00004141"/>
    </source>
</evidence>
<dbReference type="EMBL" id="MCFH01000003">
    <property type="protein sequence ID" value="ORX59182.1"/>
    <property type="molecule type" value="Genomic_DNA"/>
</dbReference>
<dbReference type="GO" id="GO:0004930">
    <property type="term" value="F:G protein-coupled receptor activity"/>
    <property type="evidence" value="ECO:0007669"/>
    <property type="project" value="TreeGrafter"/>
</dbReference>
<feature type="transmembrane region" description="Helical" evidence="5">
    <location>
        <begin position="121"/>
        <end position="140"/>
    </location>
</feature>
<dbReference type="Pfam" id="PF05462">
    <property type="entry name" value="Dicty_CAR"/>
    <property type="match status" value="1"/>
</dbReference>
<keyword evidence="2 5" id="KW-0812">Transmembrane</keyword>
<feature type="transmembrane region" description="Helical" evidence="5">
    <location>
        <begin position="170"/>
        <end position="189"/>
    </location>
</feature>
<evidence type="ECO:0000313" key="8">
    <source>
        <dbReference type="Proteomes" id="UP000193719"/>
    </source>
</evidence>
<comment type="subcellular location">
    <subcellularLocation>
        <location evidence="1">Membrane</location>
        <topology evidence="1">Multi-pass membrane protein</topology>
    </subcellularLocation>
</comment>
<proteinExistence type="predicted"/>
<feature type="transmembrane region" description="Helical" evidence="5">
    <location>
        <begin position="248"/>
        <end position="273"/>
    </location>
</feature>
<accession>A0A1Y1VL82</accession>
<dbReference type="AlphaFoldDB" id="A0A1Y1VL82"/>
<dbReference type="SUPFAM" id="SSF81321">
    <property type="entry name" value="Family A G protein-coupled receptor-like"/>
    <property type="match status" value="1"/>
</dbReference>
<name>A0A1Y1VL82_9FUNG</name>
<gene>
    <name evidence="7" type="ORF">BCR36DRAFT_366369</name>
</gene>
<feature type="transmembrane region" description="Helical" evidence="5">
    <location>
        <begin position="86"/>
        <end position="109"/>
    </location>
</feature>
<dbReference type="GO" id="GO:0007166">
    <property type="term" value="P:cell surface receptor signaling pathway"/>
    <property type="evidence" value="ECO:0007669"/>
    <property type="project" value="InterPro"/>
</dbReference>
<dbReference type="Proteomes" id="UP000193719">
    <property type="component" value="Unassembled WGS sequence"/>
</dbReference>
<dbReference type="InterPro" id="IPR017981">
    <property type="entry name" value="GPCR_2-like_7TM"/>
</dbReference>
<protein>
    <recommendedName>
        <fullName evidence="6">G-protein coupled receptors family 2 profile 2 domain-containing protein</fullName>
    </recommendedName>
</protein>
<reference evidence="7 8" key="2">
    <citation type="submission" date="2016-08" db="EMBL/GenBank/DDBJ databases">
        <title>Pervasive Adenine N6-methylation of Active Genes in Fungi.</title>
        <authorList>
            <consortium name="DOE Joint Genome Institute"/>
            <person name="Mondo S.J."/>
            <person name="Dannebaum R.O."/>
            <person name="Kuo R.C."/>
            <person name="Labutti K."/>
            <person name="Haridas S."/>
            <person name="Kuo A."/>
            <person name="Salamov A."/>
            <person name="Ahrendt S.R."/>
            <person name="Lipzen A."/>
            <person name="Sullivan W."/>
            <person name="Andreopoulos W.B."/>
            <person name="Clum A."/>
            <person name="Lindquist E."/>
            <person name="Daum C."/>
            <person name="Ramamoorthy G.K."/>
            <person name="Gryganskyi A."/>
            <person name="Culley D."/>
            <person name="Magnuson J.K."/>
            <person name="James T.Y."/>
            <person name="O'Malley M.A."/>
            <person name="Stajich J.E."/>
            <person name="Spatafora J.W."/>
            <person name="Visel A."/>
            <person name="Grigoriev I.V."/>
        </authorList>
    </citation>
    <scope>NUCLEOTIDE SEQUENCE [LARGE SCALE GENOMIC DNA]</scope>
    <source>
        <strain evidence="8">finn</strain>
    </source>
</reference>
<dbReference type="PROSITE" id="PS50261">
    <property type="entry name" value="G_PROTEIN_RECEP_F2_4"/>
    <property type="match status" value="1"/>
</dbReference>
<dbReference type="OrthoDB" id="2122879at2759"/>
<dbReference type="PRINTS" id="PR02001">
    <property type="entry name" value="GCR1CAMPR"/>
</dbReference>
<evidence type="ECO:0000313" key="7">
    <source>
        <dbReference type="EMBL" id="ORX59182.1"/>
    </source>
</evidence>
<dbReference type="GO" id="GO:0007189">
    <property type="term" value="P:adenylate cyclase-activating G protein-coupled receptor signaling pathway"/>
    <property type="evidence" value="ECO:0007669"/>
    <property type="project" value="TreeGrafter"/>
</dbReference>
<comment type="caution">
    <text evidence="7">The sequence shown here is derived from an EMBL/GenBank/DDBJ whole genome shotgun (WGS) entry which is preliminary data.</text>
</comment>
<feature type="transmembrane region" description="Helical" evidence="5">
    <location>
        <begin position="221"/>
        <end position="242"/>
    </location>
</feature>
<sequence>MTYSNIENKGIQIAIEISSLLSFIGSGSVIISTFITKNFFGKGKLWNRFIFILSFWDLYGSFDILIRQLFFNTNDNNCKLHGLSIHFFYLCSIIWTAGIAFNIFFITVLNKKIKEIEHYEIFIYIALLGLSLLLTLPLYYLDKNNASNIPILGDTTFWCWITKDYSKYKILFFYCPLWIIFLFNTFVYVSTEIICKKRNYDYLNQSQTTFVKKNVVKRSDLYLLVLFVIWIWGSIDTIQSSLNLNYPIYVIQFLYSFFTPLQGFLNSLVYFWFSVFKHFSYLKKNECFTNNNSRILADGNDYFNSFYDKNNKKNRSKFVSKLEQPEKADYTLPLSPILRDVSFADEKFSSMKKSKKYNNTKTNNDYYFNTTLTLPTFTLEEDDTIYGKYFSNNNIFENSNSLSMSLDDKSRTLNNNSNTTFQLFKYN</sequence>
<keyword evidence="4 5" id="KW-0472">Membrane</keyword>
<keyword evidence="8" id="KW-1185">Reference proteome</keyword>
<keyword evidence="3 5" id="KW-1133">Transmembrane helix</keyword>
<organism evidence="7 8">
    <name type="scientific">Piromyces finnis</name>
    <dbReference type="NCBI Taxonomy" id="1754191"/>
    <lineage>
        <taxon>Eukaryota</taxon>
        <taxon>Fungi</taxon>
        <taxon>Fungi incertae sedis</taxon>
        <taxon>Chytridiomycota</taxon>
        <taxon>Chytridiomycota incertae sedis</taxon>
        <taxon>Neocallimastigomycetes</taxon>
        <taxon>Neocallimastigales</taxon>
        <taxon>Neocallimastigaceae</taxon>
        <taxon>Piromyces</taxon>
    </lineage>
</organism>
<dbReference type="PANTHER" id="PTHR23112">
    <property type="entry name" value="G PROTEIN-COUPLED RECEPTOR 157-RELATED"/>
    <property type="match status" value="1"/>
</dbReference>